<evidence type="ECO:0000256" key="6">
    <source>
        <dbReference type="ARBA" id="ARBA00023212"/>
    </source>
</evidence>
<dbReference type="Proteomes" id="UP000770717">
    <property type="component" value="Unassembled WGS sequence"/>
</dbReference>
<feature type="compositionally biased region" description="Polar residues" evidence="9">
    <location>
        <begin position="481"/>
        <end position="496"/>
    </location>
</feature>
<comment type="subcellular location">
    <subcellularLocation>
        <location evidence="1">Cytoplasm</location>
        <location evidence="1">Cytoskeleton</location>
    </subcellularLocation>
</comment>
<feature type="region of interest" description="Disordered" evidence="9">
    <location>
        <begin position="478"/>
        <end position="497"/>
    </location>
</feature>
<dbReference type="PROSITE" id="PS51307">
    <property type="entry name" value="ASD2"/>
    <property type="match status" value="1"/>
</dbReference>
<evidence type="ECO:0000256" key="1">
    <source>
        <dbReference type="ARBA" id="ARBA00004245"/>
    </source>
</evidence>
<evidence type="ECO:0000256" key="9">
    <source>
        <dbReference type="SAM" id="MobiDB-lite"/>
    </source>
</evidence>
<keyword evidence="3" id="KW-0963">Cytoplasm</keyword>
<dbReference type="GO" id="GO:0007015">
    <property type="term" value="P:actin filament organization"/>
    <property type="evidence" value="ECO:0007669"/>
    <property type="project" value="TreeGrafter"/>
</dbReference>
<feature type="compositionally biased region" description="Polar residues" evidence="9">
    <location>
        <begin position="960"/>
        <end position="984"/>
    </location>
</feature>
<feature type="compositionally biased region" description="Basic and acidic residues" evidence="9">
    <location>
        <begin position="932"/>
        <end position="945"/>
    </location>
</feature>
<feature type="compositionally biased region" description="Low complexity" evidence="9">
    <location>
        <begin position="1067"/>
        <end position="1078"/>
    </location>
</feature>
<feature type="domain" description="ASD1" evidence="10">
    <location>
        <begin position="541"/>
        <end position="643"/>
    </location>
</feature>
<comment type="caution">
    <text evidence="12">The sequence shown here is derived from an EMBL/GenBank/DDBJ whole genome shotgun (WGS) entry which is preliminary data.</text>
</comment>
<dbReference type="InterPro" id="IPR014800">
    <property type="entry name" value="ASD1_dom"/>
</dbReference>
<evidence type="ECO:0000259" key="11">
    <source>
        <dbReference type="PROSITE" id="PS51307"/>
    </source>
</evidence>
<feature type="compositionally biased region" description="Polar residues" evidence="9">
    <location>
        <begin position="804"/>
        <end position="816"/>
    </location>
</feature>
<feature type="coiled-coil region" evidence="8">
    <location>
        <begin position="1345"/>
        <end position="1375"/>
    </location>
</feature>
<dbReference type="InterPro" id="IPR027685">
    <property type="entry name" value="Shroom_fam"/>
</dbReference>
<feature type="compositionally biased region" description="Basic and acidic residues" evidence="9">
    <location>
        <begin position="838"/>
        <end position="857"/>
    </location>
</feature>
<dbReference type="InterPro" id="IPR014799">
    <property type="entry name" value="ASD2_dom"/>
</dbReference>
<dbReference type="GO" id="GO:0043296">
    <property type="term" value="C:apical junction complex"/>
    <property type="evidence" value="ECO:0007669"/>
    <property type="project" value="TreeGrafter"/>
</dbReference>
<evidence type="ECO:0008006" key="14">
    <source>
        <dbReference type="Google" id="ProtNLM"/>
    </source>
</evidence>
<dbReference type="GO" id="GO:0005874">
    <property type="term" value="C:microtubule"/>
    <property type="evidence" value="ECO:0007669"/>
    <property type="project" value="UniProtKB-KW"/>
</dbReference>
<evidence type="ECO:0000256" key="4">
    <source>
        <dbReference type="ARBA" id="ARBA00022701"/>
    </source>
</evidence>
<organism evidence="12 13">
    <name type="scientific">Eleutherodactylus coqui</name>
    <name type="common">Puerto Rican coqui</name>
    <dbReference type="NCBI Taxonomy" id="57060"/>
    <lineage>
        <taxon>Eukaryota</taxon>
        <taxon>Metazoa</taxon>
        <taxon>Chordata</taxon>
        <taxon>Craniata</taxon>
        <taxon>Vertebrata</taxon>
        <taxon>Euteleostomi</taxon>
        <taxon>Amphibia</taxon>
        <taxon>Batrachia</taxon>
        <taxon>Anura</taxon>
        <taxon>Neobatrachia</taxon>
        <taxon>Hyloidea</taxon>
        <taxon>Eleutherodactylidae</taxon>
        <taxon>Eleutherodactylinae</taxon>
        <taxon>Eleutherodactylus</taxon>
        <taxon>Eleutherodactylus</taxon>
    </lineage>
</organism>
<evidence type="ECO:0000256" key="5">
    <source>
        <dbReference type="ARBA" id="ARBA00023203"/>
    </source>
</evidence>
<dbReference type="GO" id="GO:0030864">
    <property type="term" value="C:cortical actin cytoskeleton"/>
    <property type="evidence" value="ECO:0007669"/>
    <property type="project" value="TreeGrafter"/>
</dbReference>
<evidence type="ECO:0000256" key="8">
    <source>
        <dbReference type="SAM" id="Coils"/>
    </source>
</evidence>
<feature type="compositionally biased region" description="Polar residues" evidence="9">
    <location>
        <begin position="918"/>
        <end position="929"/>
    </location>
</feature>
<evidence type="ECO:0000313" key="12">
    <source>
        <dbReference type="EMBL" id="KAG9490747.1"/>
    </source>
</evidence>
<feature type="compositionally biased region" description="Basic and acidic residues" evidence="9">
    <location>
        <begin position="150"/>
        <end position="160"/>
    </location>
</feature>
<dbReference type="Pfam" id="PF08688">
    <property type="entry name" value="ASD1"/>
    <property type="match status" value="1"/>
</dbReference>
<feature type="compositionally biased region" description="Low complexity" evidence="9">
    <location>
        <begin position="821"/>
        <end position="837"/>
    </location>
</feature>
<evidence type="ECO:0000313" key="13">
    <source>
        <dbReference type="Proteomes" id="UP000770717"/>
    </source>
</evidence>
<feature type="domain" description="ASD2" evidence="11">
    <location>
        <begin position="1165"/>
        <end position="1428"/>
    </location>
</feature>
<feature type="region of interest" description="Disordered" evidence="9">
    <location>
        <begin position="507"/>
        <end position="528"/>
    </location>
</feature>
<reference evidence="12" key="1">
    <citation type="thesis" date="2020" institute="ProQuest LLC" country="789 East Eisenhower Parkway, Ann Arbor, MI, USA">
        <title>Comparative Genomics and Chromosome Evolution.</title>
        <authorList>
            <person name="Mudd A.B."/>
        </authorList>
    </citation>
    <scope>NUCLEOTIDE SEQUENCE</scope>
    <source>
        <strain evidence="12">HN-11 Male</strain>
        <tissue evidence="12">Kidney and liver</tissue>
    </source>
</reference>
<keyword evidence="5 7" id="KW-0009">Actin-binding</keyword>
<sequence>MSSFGNAIENWSIQGTGDISDLQHKLVSDGCALSSQPMKAMAAIVDSAYSSFSGSSYVMDYQPFQHGSCQLNDEQISYMDSEYVKAIYNPSAADQRPSQQNLGCDNCSSKSYPSERITKLSNRSEVTLNEDHLPLTRINCTTIQHIEQSDINRESEDHFSQKSKRSPTSTSDFSSPEHKFGCHYTEDQSPTWVRDSIQGERNQSCVTSWKEDYSHFTDSSSLSSVGNLAKSYNVTCVGNENNPPSQGSVLNTDCLEQKDLQTIQQIRMKRKGQNPSNIFNLFTDYCLNEGEATKSTRRSLNELVSEKTEVRSGSWKSAQETDCYNDEGTNGEVEDLAHNQMCKEQYRSQSQNAKDLECDGVGQWDNKYKGLHTKNSQALYNRPSEDLFEQPSKALNRDDLQKVSKIHVRKDATIKPIPLLTQEQELTIPFTSNFCEFTSEKITKASTPMLYHLAGGKNSSLAILNFKHQSKHLDANKESKTFQSTDNSIKPQTNEPQRLLHETKSHSQLVDNSVDNCSESETSGNLTSSEESFMYDYREKLKVAQKKVLRETSFKRKDLQMSLPVRLKWNAPKRPSIDHVRSYSLSASTEEAKSVQPKTLVDNNCKKEEPEKLIISRIGGRKRLTKEQKKLCYSEPEKLDHLGIHNSFSIWNNEGLSQTKVDEHHKMKSKDKERTLSSSNLSKTELKQIQHNALVEYMERKATQRPNSVHQSQMQKPSGLKSALEWKSLANEVSNNDLPKAYYHRRSTGASSSYDATVTWNDRLLKLSQGDPINSVDRVVNGKNKTYLDQSPLNNNKCFEDPSSAVSQRNSKSVNHPQVPAGHSASSTSALSSNNHAYDNRLSDTMDSTSHETEKVCITRGRGKSMEELGTSDRIRLSVLSQSSEQLYHIKGPALSPQSGNASGTAVVHQDKPKSSPEPGSQPRQTSTEDLLGPHRSDIAKSAHERHSRPPRASGASPGIDNSSSSLPAQSYPRTTEQSHSLQPDNEVFLQPYSISMDDVCSPPNISLQKPSQTCHSEDGLQAYSPFLMHSHPRQRATTIHTSSLEANEKTVRWYANEARAEANDLSKNSESQESSVSIAKNPESGEVNEDSKSPNIQSKSILQQNNVGITSSSHENGSEVASTFLHGKNNVNDESSGLESCMEEAPRENGTKVMLKSYAEERYMELVKEITARDKSLVDILKPLPVRESAIGLMKSLFSVDVSARERSRNRDVKSNKMNIEGLSKSHSKSILPEKTCSLKPDGECLDNLTLLKMELISSINTQLKDLCAERELLLSEIRKNTNHGTNLEAVVKDVCKPNEYERYMMFIGDLEKVVSLLFCLSMRLTRVENALSKVDDNTDAEEMQSLKERHNLLSRQREDAKDLKDNLDRREQVVTGILARYLSETQLEDYKHFVQLKTSFLIEQKDLDEKIKFHEEQLESLQSSIPP</sequence>
<dbReference type="EMBL" id="WNTK01000002">
    <property type="protein sequence ID" value="KAG9490747.1"/>
    <property type="molecule type" value="Genomic_DNA"/>
</dbReference>
<name>A0A8J6KF91_ELECQ</name>
<evidence type="ECO:0000259" key="10">
    <source>
        <dbReference type="PROSITE" id="PS51306"/>
    </source>
</evidence>
<feature type="compositionally biased region" description="Polar residues" evidence="9">
    <location>
        <begin position="786"/>
        <end position="797"/>
    </location>
</feature>
<proteinExistence type="inferred from homology"/>
<gene>
    <name evidence="12" type="ORF">GDO78_006202</name>
</gene>
<accession>A0A8J6KF91</accession>
<dbReference type="EMBL" id="WNTK01000002">
    <property type="protein sequence ID" value="KAG9490746.1"/>
    <property type="molecule type" value="Genomic_DNA"/>
</dbReference>
<dbReference type="GO" id="GO:0051015">
    <property type="term" value="F:actin filament binding"/>
    <property type="evidence" value="ECO:0007669"/>
    <property type="project" value="InterPro"/>
</dbReference>
<protein>
    <recommendedName>
        <fullName evidence="14">Protein Shroom1</fullName>
    </recommendedName>
</protein>
<keyword evidence="13" id="KW-1185">Reference proteome</keyword>
<dbReference type="GO" id="GO:0016324">
    <property type="term" value="C:apical plasma membrane"/>
    <property type="evidence" value="ECO:0007669"/>
    <property type="project" value="TreeGrafter"/>
</dbReference>
<feature type="region of interest" description="Disordered" evidence="9">
    <location>
        <begin position="1062"/>
        <end position="1100"/>
    </location>
</feature>
<dbReference type="PANTHER" id="PTHR15012:SF37">
    <property type="entry name" value="PROTEIN SHROOM1"/>
    <property type="match status" value="1"/>
</dbReference>
<dbReference type="OrthoDB" id="10063560at2759"/>
<dbReference type="Gene3D" id="6.10.250.3120">
    <property type="match status" value="1"/>
</dbReference>
<dbReference type="PANTHER" id="PTHR15012">
    <property type="entry name" value="APICAL PROTEIN/SHROOM-RELATED"/>
    <property type="match status" value="1"/>
</dbReference>
<feature type="region of interest" description="Disordered" evidence="9">
    <location>
        <begin position="892"/>
        <end position="985"/>
    </location>
</feature>
<keyword evidence="8" id="KW-0175">Coiled coil</keyword>
<keyword evidence="6" id="KW-0206">Cytoskeleton</keyword>
<evidence type="ECO:0000256" key="3">
    <source>
        <dbReference type="ARBA" id="ARBA00022490"/>
    </source>
</evidence>
<evidence type="ECO:0000256" key="7">
    <source>
        <dbReference type="PROSITE-ProRule" id="PRU00637"/>
    </source>
</evidence>
<comment type="similarity">
    <text evidence="2">Belongs to the shroom family.</text>
</comment>
<evidence type="ECO:0000256" key="2">
    <source>
        <dbReference type="ARBA" id="ARBA00006469"/>
    </source>
</evidence>
<keyword evidence="4" id="KW-0493">Microtubule</keyword>
<dbReference type="GO" id="GO:0005912">
    <property type="term" value="C:adherens junction"/>
    <property type="evidence" value="ECO:0007669"/>
    <property type="project" value="TreeGrafter"/>
</dbReference>
<feature type="region of interest" description="Disordered" evidence="9">
    <location>
        <begin position="150"/>
        <end position="182"/>
    </location>
</feature>
<dbReference type="Pfam" id="PF08687">
    <property type="entry name" value="ASD2"/>
    <property type="match status" value="1"/>
</dbReference>
<dbReference type="PROSITE" id="PS51306">
    <property type="entry name" value="ASD1"/>
    <property type="match status" value="1"/>
</dbReference>
<feature type="region of interest" description="Disordered" evidence="9">
    <location>
        <begin position="786"/>
        <end position="870"/>
    </location>
</feature>